<dbReference type="RefSeq" id="WP_258811563.1">
    <property type="nucleotide sequence ID" value="NZ_JANUGU010000002.1"/>
</dbReference>
<keyword evidence="2" id="KW-1185">Reference proteome</keyword>
<evidence type="ECO:0000313" key="2">
    <source>
        <dbReference type="Proteomes" id="UP001204621"/>
    </source>
</evidence>
<name>A0ABT2CWL9_9BURK</name>
<dbReference type="PANTHER" id="PTHR38785">
    <property type="entry name" value="HOMOLOG OF VIRK"/>
    <property type="match status" value="1"/>
</dbReference>
<dbReference type="EMBL" id="JANUGU010000002">
    <property type="protein sequence ID" value="MCS0658379.1"/>
    <property type="molecule type" value="Genomic_DNA"/>
</dbReference>
<evidence type="ECO:0000313" key="1">
    <source>
        <dbReference type="EMBL" id="MCS0658379.1"/>
    </source>
</evidence>
<gene>
    <name evidence="1" type="ORF">NX778_09920</name>
</gene>
<accession>A0ABT2CWL9</accession>
<dbReference type="Pfam" id="PF04393">
    <property type="entry name" value="DUF535"/>
    <property type="match status" value="1"/>
</dbReference>
<reference evidence="1 2" key="1">
    <citation type="submission" date="2022-08" db="EMBL/GenBank/DDBJ databases">
        <title>Reclassification of Massilia species as members of the genera Telluria, Duganella, Pseudoduganella, Mokoshia gen. nov. and Zemynaea gen. nov. using orthogonal and non-orthogonal genome-based approaches.</title>
        <authorList>
            <person name="Bowman J.P."/>
        </authorList>
    </citation>
    <scope>NUCLEOTIDE SEQUENCE [LARGE SCALE GENOMIC DNA]</scope>
    <source>
        <strain evidence="1 2">JCM 31606</strain>
    </source>
</reference>
<comment type="caution">
    <text evidence="1">The sequence shown here is derived from an EMBL/GenBank/DDBJ whole genome shotgun (WGS) entry which is preliminary data.</text>
</comment>
<proteinExistence type="predicted"/>
<sequence length="323" mass="36368">MKLYSSAPGWAEHMVANARPSISISSGVSRELKPLAYWRELLKLKARAMAHRRATRRWLQLLNSHPAFSEYVRNWPRFLYKIYRPYLSATVPMEARISLLASHYQFVFERGLGPLLMQASATGVRLAAFEGKSGLPYQITLRAVGTCLEREGEMVLQLWQGDTMLYAVAFTFGWRGEGHAVSIGCMQGGKAEGTMDAIRAATRDLHGLRPKQTLVALVRQLGYEFGCGRMLLVSNQNRVVQSAMRKGRVLSDYDQVWEEMGAQRMDDGDFCLPCAPLAELDLESIPSKKRSEARKRHELMMAMAAGVNQRMGIRRQRLALASV</sequence>
<dbReference type="Proteomes" id="UP001204621">
    <property type="component" value="Unassembled WGS sequence"/>
</dbReference>
<dbReference type="InterPro" id="IPR007488">
    <property type="entry name" value="DUF535"/>
</dbReference>
<dbReference type="PANTHER" id="PTHR38785:SF1">
    <property type="entry name" value="HOMOLOG OF VIRK"/>
    <property type="match status" value="1"/>
</dbReference>
<organism evidence="1 2">
    <name type="scientific">Massilia terrae</name>
    <dbReference type="NCBI Taxonomy" id="1811224"/>
    <lineage>
        <taxon>Bacteria</taxon>
        <taxon>Pseudomonadati</taxon>
        <taxon>Pseudomonadota</taxon>
        <taxon>Betaproteobacteria</taxon>
        <taxon>Burkholderiales</taxon>
        <taxon>Oxalobacteraceae</taxon>
        <taxon>Telluria group</taxon>
        <taxon>Massilia</taxon>
    </lineage>
</organism>
<protein>
    <submittedName>
        <fullName evidence="1">VirK/YbjX family protein</fullName>
    </submittedName>
</protein>